<accession>U9T9R4</accession>
<dbReference type="HOGENOM" id="CLU_758989_0_0_1"/>
<dbReference type="AlphaFoldDB" id="U9T9R4"/>
<evidence type="ECO:0000313" key="1">
    <source>
        <dbReference type="EMBL" id="ESA04147.1"/>
    </source>
</evidence>
<dbReference type="EMBL" id="KI294539">
    <property type="protein sequence ID" value="ESA04147.1"/>
    <property type="molecule type" value="Genomic_DNA"/>
</dbReference>
<dbReference type="eggNOG" id="ENOG502SV2J">
    <property type="taxonomic scope" value="Eukaryota"/>
</dbReference>
<name>U9T9R4_RHIID</name>
<proteinExistence type="predicted"/>
<sequence length="365" mass="42878">MGNPYRNMTKRNLTWRFFHEVEENSEAFPIDIDESESVSELGKENQRKNLQFWKVNISNSDVDKFSSLRLQNDEKKIKELTENLENIHFSFEEGMDNFGRLSEMLTTLKKNKSRAENSILQLAYSEKIVSKGDDILYNNIKITTLKVAEEWAYIEYENEYFTSITKFIKEKENITYPPVPEQRDLFAIGNRSYQDIRRILGSKEGENVKEPFTQIPIKESDPSEIMIIENIAVNWTLFPTYVSSKLHDGIKIFLNDLLIMGDNKDAEMRLHMDQTAIFYFSKVYFDEKEIKNILNFPTASGLSISKLFELSLYQKTDLCSSHDLAPLVQEIFGIRKGFQKEKGFTKAFKKFEKDWRKKYKKRSGR</sequence>
<reference evidence="1" key="1">
    <citation type="submission" date="2013-07" db="EMBL/GenBank/DDBJ databases">
        <title>The genome of an arbuscular mycorrhizal fungus provides insights into the evolution of the oldest plant symbiosis.</title>
        <authorList>
            <consortium name="DOE Joint Genome Institute"/>
            <person name="Tisserant E."/>
            <person name="Malbreil M."/>
            <person name="Kuo A."/>
            <person name="Kohler A."/>
            <person name="Symeonidi A."/>
            <person name="Balestrini R."/>
            <person name="Charron P."/>
            <person name="Duensing N."/>
            <person name="Frei-dit-Frey N."/>
            <person name="Gianinazzi-Pearson V."/>
            <person name="Gilbert B."/>
            <person name="Handa Y."/>
            <person name="Hijri M."/>
            <person name="Kaul R."/>
            <person name="Kawaguchi M."/>
            <person name="Krajinski F."/>
            <person name="Lammers P."/>
            <person name="Lapierre D."/>
            <person name="Masclaux F.G."/>
            <person name="Murat C."/>
            <person name="Morin E."/>
            <person name="Ndikumana S."/>
            <person name="Pagni M."/>
            <person name="Petitpierre D."/>
            <person name="Requena N."/>
            <person name="Rosikiewicz P."/>
            <person name="Riley R."/>
            <person name="Saito K."/>
            <person name="San Clemente H."/>
            <person name="Shapiro H."/>
            <person name="van Tuinen D."/>
            <person name="Becard G."/>
            <person name="Bonfante P."/>
            <person name="Paszkowski U."/>
            <person name="Shachar-Hill Y."/>
            <person name="Young J.P."/>
            <person name="Sanders I.R."/>
            <person name="Henrissat B."/>
            <person name="Rensing S.A."/>
            <person name="Grigoriev I.V."/>
            <person name="Corradi N."/>
            <person name="Roux C."/>
            <person name="Martin F."/>
        </authorList>
    </citation>
    <scope>NUCLEOTIDE SEQUENCE</scope>
    <source>
        <strain evidence="1">DAOM 197198</strain>
    </source>
</reference>
<gene>
    <name evidence="1" type="ORF">GLOINDRAFT_85501</name>
</gene>
<dbReference type="VEuPathDB" id="FungiDB:RhiirFUN_010597"/>
<organism evidence="1">
    <name type="scientific">Rhizophagus irregularis (strain DAOM 181602 / DAOM 197198 / MUCL 43194)</name>
    <name type="common">Arbuscular mycorrhizal fungus</name>
    <name type="synonym">Glomus intraradices</name>
    <dbReference type="NCBI Taxonomy" id="747089"/>
    <lineage>
        <taxon>Eukaryota</taxon>
        <taxon>Fungi</taxon>
        <taxon>Fungi incertae sedis</taxon>
        <taxon>Mucoromycota</taxon>
        <taxon>Glomeromycotina</taxon>
        <taxon>Glomeromycetes</taxon>
        <taxon>Glomerales</taxon>
        <taxon>Glomeraceae</taxon>
        <taxon>Rhizophagus</taxon>
    </lineage>
</organism>
<protein>
    <submittedName>
        <fullName evidence="1">Uncharacterized protein</fullName>
    </submittedName>
</protein>